<evidence type="ECO:0000313" key="2">
    <source>
        <dbReference type="Proteomes" id="UP000664914"/>
    </source>
</evidence>
<accession>A0A975D3J1</accession>
<dbReference type="AlphaFoldDB" id="A0A975D3J1"/>
<dbReference type="EMBL" id="CP059319">
    <property type="protein sequence ID" value="QTH22009.1"/>
    <property type="molecule type" value="Genomic_DNA"/>
</dbReference>
<organism evidence="1 2">
    <name type="scientific">Rhizorhabdus wittichii</name>
    <dbReference type="NCBI Taxonomy" id="160791"/>
    <lineage>
        <taxon>Bacteria</taxon>
        <taxon>Pseudomonadati</taxon>
        <taxon>Pseudomonadota</taxon>
        <taxon>Alphaproteobacteria</taxon>
        <taxon>Sphingomonadales</taxon>
        <taxon>Sphingomonadaceae</taxon>
        <taxon>Rhizorhabdus</taxon>
    </lineage>
</organism>
<reference evidence="1" key="1">
    <citation type="submission" date="2020-07" db="EMBL/GenBank/DDBJ databases">
        <authorList>
            <person name="Camacho E."/>
        </authorList>
    </citation>
    <scope>NUCLEOTIDE SEQUENCE</scope>
    <source>
        <strain evidence="1">MPO218</strain>
    </source>
</reference>
<reference evidence="1" key="2">
    <citation type="submission" date="2021-04" db="EMBL/GenBank/DDBJ databases">
        <title>Isolation and genomic analysis of the ibuprofen-degrading bacterium Sphingomonas strain MPO218.</title>
        <authorList>
            <person name="Aulestia M."/>
            <person name="Flores A."/>
            <person name="Mangas E.L."/>
            <person name="Perez-Pulido A.J."/>
            <person name="Santero E."/>
            <person name="Camacho E.M."/>
        </authorList>
    </citation>
    <scope>NUCLEOTIDE SEQUENCE</scope>
    <source>
        <strain evidence="1">MPO218</strain>
    </source>
</reference>
<proteinExistence type="predicted"/>
<dbReference type="Proteomes" id="UP000664914">
    <property type="component" value="Chromosome"/>
</dbReference>
<sequence length="168" mass="17885">MIYWVKFNRESGDIVMAGHSVTRGEMRLQEERHRDLAVVEADGPTMLNGEPGKATYIEAVRIPLIAAIDDAAEARLQALMPTAARAVVYAAKEDEARSGATSSPFLDAEAEATGVPRKDLVKAVIAKSDAFRAAAVAIEAKRQAAKKAVRDAATIPAIIAAGEVDWGD</sequence>
<dbReference type="RefSeq" id="WP_208633031.1">
    <property type="nucleotide sequence ID" value="NZ_CP059319.1"/>
</dbReference>
<evidence type="ECO:0008006" key="3">
    <source>
        <dbReference type="Google" id="ProtNLM"/>
    </source>
</evidence>
<evidence type="ECO:0000313" key="1">
    <source>
        <dbReference type="EMBL" id="QTH22009.1"/>
    </source>
</evidence>
<protein>
    <recommendedName>
        <fullName evidence="3">DUF4376 domain-containing protein</fullName>
    </recommendedName>
</protein>
<name>A0A975D3J1_9SPHN</name>
<gene>
    <name evidence="1" type="ORF">HRJ34_00245</name>
</gene>